<feature type="signal peptide" evidence="2">
    <location>
        <begin position="1"/>
        <end position="20"/>
    </location>
</feature>
<keyword evidence="4" id="KW-1185">Reference proteome</keyword>
<reference evidence="3 4" key="1">
    <citation type="submission" date="2016-10" db="EMBL/GenBank/DDBJ databases">
        <authorList>
            <person name="de Groot N.N."/>
        </authorList>
    </citation>
    <scope>NUCLEOTIDE SEQUENCE [LARGE SCALE GENOMIC DNA]</scope>
    <source>
        <strain evidence="3">MBHS1</strain>
    </source>
</reference>
<name>A0A1H6FFB6_9GAMM</name>
<accession>A0A1H6FFB6</accession>
<dbReference type="RefSeq" id="WP_103921690.1">
    <property type="nucleotide sequence ID" value="NZ_FMSV02000543.1"/>
</dbReference>
<evidence type="ECO:0000256" key="1">
    <source>
        <dbReference type="SAM" id="MobiDB-lite"/>
    </source>
</evidence>
<organism evidence="3 4">
    <name type="scientific">Candidatus Venteria ishoeyi</name>
    <dbReference type="NCBI Taxonomy" id="1899563"/>
    <lineage>
        <taxon>Bacteria</taxon>
        <taxon>Pseudomonadati</taxon>
        <taxon>Pseudomonadota</taxon>
        <taxon>Gammaproteobacteria</taxon>
        <taxon>Thiotrichales</taxon>
        <taxon>Thiotrichaceae</taxon>
        <taxon>Venteria</taxon>
    </lineage>
</organism>
<dbReference type="Pfam" id="PF11319">
    <property type="entry name" value="VasI"/>
    <property type="match status" value="1"/>
</dbReference>
<dbReference type="EMBL" id="FMSV02000543">
    <property type="protein sequence ID" value="SEH08111.1"/>
    <property type="molecule type" value="Genomic_DNA"/>
</dbReference>
<dbReference type="InterPro" id="IPR017738">
    <property type="entry name" value="T6SS-assoc_VCA0118"/>
</dbReference>
<proteinExistence type="predicted"/>
<evidence type="ECO:0008006" key="5">
    <source>
        <dbReference type="Google" id="ProtNLM"/>
    </source>
</evidence>
<dbReference type="OrthoDB" id="7831428at2"/>
<gene>
    <name evidence="3" type="ORF">MBHS_04000</name>
</gene>
<feature type="chain" id="PRO_5014627853" description="Type VI secretion-associated protein, VC_A0118 family" evidence="2">
    <location>
        <begin position="21"/>
        <end position="208"/>
    </location>
</feature>
<sequence length="208" mass="22709">MKLKTLIILVLTALPGSSLADAVGDAAIILAAAYFECQKITDDSARLECLDNITISGSDSQPVPQISGENGKWTTSSRSNPVDDSTTVGLYLPADSGKSRLGKRVLLTIRCASNKTELYITWNDYLGSKSRVLTRIDDSKATTKKWDTSSDSVATFHPRGTIKFIKKLLQADKLVAKTTPYNESPIIAIFDTRKLSSVIGPLRETCHW</sequence>
<dbReference type="Proteomes" id="UP000236724">
    <property type="component" value="Unassembled WGS sequence"/>
</dbReference>
<keyword evidence="2" id="KW-0732">Signal</keyword>
<evidence type="ECO:0000313" key="4">
    <source>
        <dbReference type="Proteomes" id="UP000236724"/>
    </source>
</evidence>
<feature type="region of interest" description="Disordered" evidence="1">
    <location>
        <begin position="60"/>
        <end position="81"/>
    </location>
</feature>
<evidence type="ECO:0000256" key="2">
    <source>
        <dbReference type="SAM" id="SignalP"/>
    </source>
</evidence>
<protein>
    <recommendedName>
        <fullName evidence="5">Type VI secretion-associated protein, VC_A0118 family</fullName>
    </recommendedName>
</protein>
<dbReference type="AlphaFoldDB" id="A0A1H6FFB6"/>
<evidence type="ECO:0000313" key="3">
    <source>
        <dbReference type="EMBL" id="SEH08111.1"/>
    </source>
</evidence>